<organism evidence="3 4">
    <name type="scientific">Nesterenkonia halotolerans</name>
    <dbReference type="NCBI Taxonomy" id="225325"/>
    <lineage>
        <taxon>Bacteria</taxon>
        <taxon>Bacillati</taxon>
        <taxon>Actinomycetota</taxon>
        <taxon>Actinomycetes</taxon>
        <taxon>Micrococcales</taxon>
        <taxon>Micrococcaceae</taxon>
        <taxon>Nesterenkonia</taxon>
    </lineage>
</organism>
<dbReference type="InterPro" id="IPR038610">
    <property type="entry name" value="FliK-like_C_sf"/>
</dbReference>
<sequence length="546" mass="54353">MTGPMNLISAPARELTPAARRSGSEAGRSSVEAAPLHAFAQVLDTVRQDPQHLQPPTGSADTGAEAGSETSVPNEATVPRPTGLPGFSAAAWSAGAEVASPTAQQTSSAAAVIDLDLVRGVAASSESPITEMSGAEVTETAGPETTGTDEVDTGAKQVTRHPVMPDQPDTTSQPDTTAQPGDPARPGGEVPAPGPGQNLGSNDQVVPDQTPAAPPAVDTTGADVSAEQLADQKMQPVSAAHQAVFLAAPQSAENSPIAANTRLHHGAAASTSATQVPLQQTQERAAVQAPAPTGDVEGSAAGSVLSPTLHPLDVITSTDQTPGAGLTAGVTGEAPLAPAAGTTTPAPPLASVSTGQSGGVQPTASPTPAAAAQPPVPAAPPLQAQLTGPIAQLATGPAGEKVLTVNIAPENLGPITVRANFSADAMRIELFAPQDTGREALRGMLTELRRDLAGLGLGSSQVSLGEGEPPSSSPGQPRGDAQFGERSRDPAAGQQPPEDSGARDQQRDSIAEQLPDQSAGGAAVSRLVGSALLPEAPRAAGLDLLA</sequence>
<feature type="region of interest" description="Disordered" evidence="1">
    <location>
        <begin position="265"/>
        <end position="383"/>
    </location>
</feature>
<evidence type="ECO:0000259" key="2">
    <source>
        <dbReference type="Pfam" id="PF02120"/>
    </source>
</evidence>
<dbReference type="Pfam" id="PF02120">
    <property type="entry name" value="Flg_hook"/>
    <property type="match status" value="1"/>
</dbReference>
<keyword evidence="3" id="KW-0282">Flagellum</keyword>
<keyword evidence="4" id="KW-1185">Reference proteome</keyword>
<dbReference type="CDD" id="cd17470">
    <property type="entry name" value="T3SS_Flik_C"/>
    <property type="match status" value="1"/>
</dbReference>
<name>A0ABR9J638_9MICC</name>
<feature type="region of interest" description="Disordered" evidence="1">
    <location>
        <begin position="459"/>
        <end position="522"/>
    </location>
</feature>
<evidence type="ECO:0000256" key="1">
    <source>
        <dbReference type="SAM" id="MobiDB-lite"/>
    </source>
</evidence>
<feature type="compositionally biased region" description="Polar residues" evidence="1">
    <location>
        <begin position="269"/>
        <end position="283"/>
    </location>
</feature>
<protein>
    <submittedName>
        <fullName evidence="3">Flagellar hook-length control protein FliK</fullName>
    </submittedName>
</protein>
<feature type="region of interest" description="Disordered" evidence="1">
    <location>
        <begin position="125"/>
        <end position="223"/>
    </location>
</feature>
<feature type="compositionally biased region" description="Low complexity" evidence="1">
    <location>
        <begin position="459"/>
        <end position="475"/>
    </location>
</feature>
<accession>A0ABR9J638</accession>
<dbReference type="Proteomes" id="UP000636579">
    <property type="component" value="Unassembled WGS sequence"/>
</dbReference>
<feature type="compositionally biased region" description="Low complexity" evidence="1">
    <location>
        <begin position="331"/>
        <end position="344"/>
    </location>
</feature>
<gene>
    <name evidence="3" type="ORF">H4W26_001213</name>
</gene>
<feature type="compositionally biased region" description="Low complexity" evidence="1">
    <location>
        <begin position="18"/>
        <end position="34"/>
    </location>
</feature>
<dbReference type="RefSeq" id="WP_192591206.1">
    <property type="nucleotide sequence ID" value="NZ_JADBEE010000001.1"/>
</dbReference>
<dbReference type="Gene3D" id="3.30.750.140">
    <property type="match status" value="1"/>
</dbReference>
<reference evidence="3 4" key="1">
    <citation type="submission" date="2020-10" db="EMBL/GenBank/DDBJ databases">
        <title>Sequencing the genomes of 1000 actinobacteria strains.</title>
        <authorList>
            <person name="Klenk H.-P."/>
        </authorList>
    </citation>
    <scope>NUCLEOTIDE SEQUENCE [LARGE SCALE GENOMIC DNA]</scope>
    <source>
        <strain evidence="3 4">DSM 15474</strain>
    </source>
</reference>
<dbReference type="InterPro" id="IPR021136">
    <property type="entry name" value="Flagellar_hook_control-like_C"/>
</dbReference>
<feature type="compositionally biased region" description="Low complexity" evidence="1">
    <location>
        <begin position="166"/>
        <end position="180"/>
    </location>
</feature>
<comment type="caution">
    <text evidence="3">The sequence shown here is derived from an EMBL/GenBank/DDBJ whole genome shotgun (WGS) entry which is preliminary data.</text>
</comment>
<keyword evidence="3" id="KW-0966">Cell projection</keyword>
<feature type="region of interest" description="Disordered" evidence="1">
    <location>
        <begin position="1"/>
        <end position="88"/>
    </location>
</feature>
<keyword evidence="3" id="KW-0969">Cilium</keyword>
<proteinExistence type="predicted"/>
<feature type="compositionally biased region" description="Basic and acidic residues" evidence="1">
    <location>
        <begin position="500"/>
        <end position="510"/>
    </location>
</feature>
<feature type="domain" description="Flagellar hook-length control protein-like C-terminal" evidence="2">
    <location>
        <begin position="398"/>
        <end position="471"/>
    </location>
</feature>
<evidence type="ECO:0000313" key="3">
    <source>
        <dbReference type="EMBL" id="MBE1514458.1"/>
    </source>
</evidence>
<feature type="compositionally biased region" description="Low complexity" evidence="1">
    <location>
        <begin position="360"/>
        <end position="373"/>
    </location>
</feature>
<dbReference type="EMBL" id="JADBEE010000001">
    <property type="protein sequence ID" value="MBE1514458.1"/>
    <property type="molecule type" value="Genomic_DNA"/>
</dbReference>
<evidence type="ECO:0000313" key="4">
    <source>
        <dbReference type="Proteomes" id="UP000636579"/>
    </source>
</evidence>